<dbReference type="InterPro" id="IPR014967">
    <property type="entry name" value="Uncharacterised_YugN-like"/>
</dbReference>
<dbReference type="Pfam" id="PF08868">
    <property type="entry name" value="YugN"/>
    <property type="match status" value="1"/>
</dbReference>
<protein>
    <recommendedName>
        <fullName evidence="3">YugN-like family protein</fullName>
    </recommendedName>
</protein>
<organism evidence="1 2">
    <name type="scientific">Sporosarcina gallistercoris</name>
    <dbReference type="NCBI Taxonomy" id="2762245"/>
    <lineage>
        <taxon>Bacteria</taxon>
        <taxon>Bacillati</taxon>
        <taxon>Bacillota</taxon>
        <taxon>Bacilli</taxon>
        <taxon>Bacillales</taxon>
        <taxon>Caryophanaceae</taxon>
        <taxon>Sporosarcina</taxon>
    </lineage>
</organism>
<proteinExistence type="predicted"/>
<evidence type="ECO:0000313" key="2">
    <source>
        <dbReference type="Proteomes" id="UP000659496"/>
    </source>
</evidence>
<evidence type="ECO:0000313" key="1">
    <source>
        <dbReference type="EMBL" id="MBD7907241.1"/>
    </source>
</evidence>
<gene>
    <name evidence="1" type="ORF">H9659_02675</name>
</gene>
<dbReference type="InterPro" id="IPR036491">
    <property type="entry name" value="YugN-like_sf"/>
</dbReference>
<dbReference type="Proteomes" id="UP000659496">
    <property type="component" value="Unassembled WGS sequence"/>
</dbReference>
<dbReference type="Gene3D" id="3.30.310.100">
    <property type="entry name" value="YugN-like"/>
    <property type="match status" value="1"/>
</dbReference>
<comment type="caution">
    <text evidence="1">The sequence shown here is derived from an EMBL/GenBank/DDBJ whole genome shotgun (WGS) entry which is preliminary data.</text>
</comment>
<accession>A0ABR8PGD9</accession>
<dbReference type="RefSeq" id="WP_191688395.1">
    <property type="nucleotide sequence ID" value="NZ_JACSQY010000001.1"/>
</dbReference>
<reference evidence="1 2" key="1">
    <citation type="submission" date="2020-08" db="EMBL/GenBank/DDBJ databases">
        <title>A Genomic Blueprint of the Chicken Gut Microbiome.</title>
        <authorList>
            <person name="Gilroy R."/>
            <person name="Ravi A."/>
            <person name="Getino M."/>
            <person name="Pursley I."/>
            <person name="Horton D.L."/>
            <person name="Alikhan N.-F."/>
            <person name="Baker D."/>
            <person name="Gharbi K."/>
            <person name="Hall N."/>
            <person name="Watson M."/>
            <person name="Adriaenssens E.M."/>
            <person name="Foster-Nyarko E."/>
            <person name="Jarju S."/>
            <person name="Secka A."/>
            <person name="Antonio M."/>
            <person name="Oren A."/>
            <person name="Chaudhuri R."/>
            <person name="La Ragione R.M."/>
            <person name="Hildebrand F."/>
            <person name="Pallen M.J."/>
        </authorList>
    </citation>
    <scope>NUCLEOTIDE SEQUENCE [LARGE SCALE GENOMIC DNA]</scope>
    <source>
        <strain evidence="1 2">Sa3CUA8</strain>
    </source>
</reference>
<dbReference type="SUPFAM" id="SSF160755">
    <property type="entry name" value="YugN-like"/>
    <property type="match status" value="1"/>
</dbReference>
<evidence type="ECO:0008006" key="3">
    <source>
        <dbReference type="Google" id="ProtNLM"/>
    </source>
</evidence>
<name>A0ABR8PGD9_9BACL</name>
<keyword evidence="2" id="KW-1185">Reference proteome</keyword>
<sequence>MDFVNTGIEELAVSLIDLEEIAKRYDLVLAGQWDYERVTFDKKYTVSEGVYYLRVYGLTPDGDVGKNEAVIEFITPQLGKHYYPHGVEYGEDEFYPSFVVNDCKKTLAGLVKDLQAFNLKK</sequence>
<dbReference type="EMBL" id="JACSQY010000001">
    <property type="protein sequence ID" value="MBD7907241.1"/>
    <property type="molecule type" value="Genomic_DNA"/>
</dbReference>